<evidence type="ECO:0000256" key="2">
    <source>
        <dbReference type="ARBA" id="ARBA00022448"/>
    </source>
</evidence>
<keyword evidence="7" id="KW-0406">Ion transport</keyword>
<keyword evidence="10 11" id="KW-0998">Cell outer membrane</keyword>
<feature type="signal peptide" evidence="13">
    <location>
        <begin position="1"/>
        <end position="15"/>
    </location>
</feature>
<evidence type="ECO:0000256" key="9">
    <source>
        <dbReference type="ARBA" id="ARBA00023136"/>
    </source>
</evidence>
<dbReference type="InterPro" id="IPR000531">
    <property type="entry name" value="Beta-barrel_TonB"/>
</dbReference>
<keyword evidence="4" id="KW-0410">Iron transport</keyword>
<name>A0ABT6N4D2_9SPHN</name>
<accession>A0ABT6N4D2</accession>
<keyword evidence="5 11" id="KW-0812">Transmembrane</keyword>
<evidence type="ECO:0000259" key="15">
    <source>
        <dbReference type="Pfam" id="PF07715"/>
    </source>
</evidence>
<dbReference type="Pfam" id="PF07715">
    <property type="entry name" value="Plug"/>
    <property type="match status" value="1"/>
</dbReference>
<dbReference type="EMBL" id="JARYGZ010000002">
    <property type="protein sequence ID" value="MDH7640032.1"/>
    <property type="molecule type" value="Genomic_DNA"/>
</dbReference>
<dbReference type="Proteomes" id="UP001160625">
    <property type="component" value="Unassembled WGS sequence"/>
</dbReference>
<evidence type="ECO:0000313" key="16">
    <source>
        <dbReference type="EMBL" id="MDH7640032.1"/>
    </source>
</evidence>
<keyword evidence="3 11" id="KW-1134">Transmembrane beta strand</keyword>
<gene>
    <name evidence="16" type="ORF">QGN17_14945</name>
</gene>
<evidence type="ECO:0000256" key="1">
    <source>
        <dbReference type="ARBA" id="ARBA00004571"/>
    </source>
</evidence>
<organism evidence="16 17">
    <name type="scientific">Sphingomonas oryzagri</name>
    <dbReference type="NCBI Taxonomy" id="3042314"/>
    <lineage>
        <taxon>Bacteria</taxon>
        <taxon>Pseudomonadati</taxon>
        <taxon>Pseudomonadota</taxon>
        <taxon>Alphaproteobacteria</taxon>
        <taxon>Sphingomonadales</taxon>
        <taxon>Sphingomonadaceae</taxon>
        <taxon>Sphingomonas</taxon>
    </lineage>
</organism>
<evidence type="ECO:0000256" key="13">
    <source>
        <dbReference type="SAM" id="SignalP"/>
    </source>
</evidence>
<keyword evidence="13" id="KW-0732">Signal</keyword>
<comment type="similarity">
    <text evidence="11 12">Belongs to the TonB-dependent receptor family.</text>
</comment>
<keyword evidence="17" id="KW-1185">Reference proteome</keyword>
<evidence type="ECO:0000259" key="14">
    <source>
        <dbReference type="Pfam" id="PF00593"/>
    </source>
</evidence>
<dbReference type="InterPro" id="IPR036942">
    <property type="entry name" value="Beta-barrel_TonB_sf"/>
</dbReference>
<feature type="chain" id="PRO_5047098817" evidence="13">
    <location>
        <begin position="16"/>
        <end position="688"/>
    </location>
</feature>
<dbReference type="PROSITE" id="PS52016">
    <property type="entry name" value="TONB_DEPENDENT_REC_3"/>
    <property type="match status" value="1"/>
</dbReference>
<evidence type="ECO:0000256" key="6">
    <source>
        <dbReference type="ARBA" id="ARBA00023004"/>
    </source>
</evidence>
<evidence type="ECO:0000256" key="10">
    <source>
        <dbReference type="ARBA" id="ARBA00023237"/>
    </source>
</evidence>
<keyword evidence="16" id="KW-0675">Receptor</keyword>
<feature type="domain" description="TonB-dependent receptor plug" evidence="15">
    <location>
        <begin position="46"/>
        <end position="152"/>
    </location>
</feature>
<dbReference type="PANTHER" id="PTHR32552">
    <property type="entry name" value="FERRICHROME IRON RECEPTOR-RELATED"/>
    <property type="match status" value="1"/>
</dbReference>
<evidence type="ECO:0000313" key="17">
    <source>
        <dbReference type="Proteomes" id="UP001160625"/>
    </source>
</evidence>
<comment type="subcellular location">
    <subcellularLocation>
        <location evidence="1 11">Cell outer membrane</location>
        <topology evidence="1 11">Multi-pass membrane protein</topology>
    </subcellularLocation>
</comment>
<comment type="caution">
    <text evidence="16">The sequence shown here is derived from an EMBL/GenBank/DDBJ whole genome shotgun (WGS) entry which is preliminary data.</text>
</comment>
<keyword evidence="2 11" id="KW-0813">Transport</keyword>
<protein>
    <submittedName>
        <fullName evidence="16">TonB-dependent receptor</fullName>
    </submittedName>
</protein>
<feature type="domain" description="TonB-dependent receptor-like beta-barrel" evidence="14">
    <location>
        <begin position="246"/>
        <end position="652"/>
    </location>
</feature>
<dbReference type="SUPFAM" id="SSF56935">
    <property type="entry name" value="Porins"/>
    <property type="match status" value="1"/>
</dbReference>
<keyword evidence="6" id="KW-0408">Iron</keyword>
<evidence type="ECO:0000256" key="11">
    <source>
        <dbReference type="PROSITE-ProRule" id="PRU01360"/>
    </source>
</evidence>
<dbReference type="InterPro" id="IPR039426">
    <property type="entry name" value="TonB-dep_rcpt-like"/>
</dbReference>
<evidence type="ECO:0000256" key="7">
    <source>
        <dbReference type="ARBA" id="ARBA00023065"/>
    </source>
</evidence>
<dbReference type="PANTHER" id="PTHR32552:SF81">
    <property type="entry name" value="TONB-DEPENDENT OUTER MEMBRANE RECEPTOR"/>
    <property type="match status" value="1"/>
</dbReference>
<evidence type="ECO:0000256" key="12">
    <source>
        <dbReference type="RuleBase" id="RU003357"/>
    </source>
</evidence>
<evidence type="ECO:0000256" key="3">
    <source>
        <dbReference type="ARBA" id="ARBA00022452"/>
    </source>
</evidence>
<keyword evidence="8 12" id="KW-0798">TonB box</keyword>
<evidence type="ECO:0000256" key="5">
    <source>
        <dbReference type="ARBA" id="ARBA00022692"/>
    </source>
</evidence>
<sequence>MALLMGILAAAPASAQESAGANAVGSDMPAAPGDITVTARKRSESVQKVADPISVVTAQTIQNADLRTLQDAVRLTPNLVVLDGLYPGYKTVSFRGFTTLGREGEFPFATVIDGVVQPGQMFFQQELVNVQQIEVLRGPQGTLYGGGAIAGAINITTRQPTNEFQGNASISWLTGPEGRGSASLTGPIIKDKLFFQAGVTVDDNDGLIPNEANRKNADFGKSVTSRSALIWRGTENLNVALTASTTDSRVGGLWLASVADADFDGPAVNPSENQAGIVRTQLRAFSLKADYTFPDFATLTSVSAYSRGHEYTTADADYSAADLNTQTVHYTDEAFSQELRLTSNAPGPFKWNVGGYYQNEKRLEASTYGAVGEAPISTPDAMRRYKTTAIFAQASYAFTDKLEFTGGFRYDWEKQVYVNRDTSTPAERLHQTFKQPQGKASLSYKANPDLMFYASYSRGYRKGGFNPQAEGSLLSYGPETADNFEIGFKSQFWDRKITFNAAAFYTNFKGQQYSTSRVVEGEGIFTVISNIEKTTVPGFEAELTIRPTRELSFNGSVGYSDAKIKKFLPEDPTAYHNNTIPQIYGFTAMIGTDLDVPLSETYSLVAHGDWSHRGSVYWDVQNALKTSPKDFFNAKVGIRRGDWTLSFVGRNLSNARTPAAVGAHAFGTTSLLSYNEPRQYGVELGVKF</sequence>
<reference evidence="16" key="1">
    <citation type="submission" date="2023-04" db="EMBL/GenBank/DDBJ databases">
        <title>Sphingomonas sp. MAHUQ-71 isolated from rice field.</title>
        <authorList>
            <person name="Huq M.A."/>
        </authorList>
    </citation>
    <scope>NUCLEOTIDE SEQUENCE</scope>
    <source>
        <strain evidence="16">MAHUQ-71</strain>
    </source>
</reference>
<dbReference type="Gene3D" id="2.40.170.20">
    <property type="entry name" value="TonB-dependent receptor, beta-barrel domain"/>
    <property type="match status" value="1"/>
</dbReference>
<proteinExistence type="inferred from homology"/>
<evidence type="ECO:0000256" key="4">
    <source>
        <dbReference type="ARBA" id="ARBA00022496"/>
    </source>
</evidence>
<keyword evidence="9 11" id="KW-0472">Membrane</keyword>
<evidence type="ECO:0000256" key="8">
    <source>
        <dbReference type="ARBA" id="ARBA00023077"/>
    </source>
</evidence>
<dbReference type="InterPro" id="IPR012910">
    <property type="entry name" value="Plug_dom"/>
</dbReference>
<dbReference type="Pfam" id="PF00593">
    <property type="entry name" value="TonB_dep_Rec_b-barrel"/>
    <property type="match status" value="1"/>
</dbReference>
<dbReference type="RefSeq" id="WP_281045395.1">
    <property type="nucleotide sequence ID" value="NZ_JARYGZ010000002.1"/>
</dbReference>
<dbReference type="CDD" id="cd01347">
    <property type="entry name" value="ligand_gated_channel"/>
    <property type="match status" value="1"/>
</dbReference>